<organism evidence="1 2">
    <name type="scientific">Aspergillus costaricaensis CBS 115574</name>
    <dbReference type="NCBI Taxonomy" id="1448317"/>
    <lineage>
        <taxon>Eukaryota</taxon>
        <taxon>Fungi</taxon>
        <taxon>Dikarya</taxon>
        <taxon>Ascomycota</taxon>
        <taxon>Pezizomycotina</taxon>
        <taxon>Eurotiomycetes</taxon>
        <taxon>Eurotiomycetidae</taxon>
        <taxon>Eurotiales</taxon>
        <taxon>Aspergillaceae</taxon>
        <taxon>Aspergillus</taxon>
        <taxon>Aspergillus subgen. Circumdati</taxon>
    </lineage>
</organism>
<accession>A0ACD1I5X0</accession>
<dbReference type="Proteomes" id="UP000249748">
    <property type="component" value="Unassembled WGS sequence"/>
</dbReference>
<dbReference type="EMBL" id="KZ824564">
    <property type="protein sequence ID" value="RAK85620.1"/>
    <property type="molecule type" value="Genomic_DNA"/>
</dbReference>
<evidence type="ECO:0000313" key="2">
    <source>
        <dbReference type="Proteomes" id="UP000249748"/>
    </source>
</evidence>
<sequence>MASSGSDAAFAYHEPSISTLLNQAGLLVVLNLINVCLDKLLYCGLIGQLFVGILWGTPGAKWLDTETERVIQQLGYIGLIMLVYEGGLSTSIKSMRANLVISLCVALTGIGVPMGLSFILVKLVSASPLQAFAAGASLSATSLGTTFTILSTTNLIHTRLGTVTTSAAMLDDVVGLVMVQIISNLGGSDSSFNAVTVVRPLFVSIGFGLGVFILCAFCLKPILQKALTMRGNLPQFMGSMHFAFLAQTSMLVGLVAGATYAGTSSLFAAYLAGVIISWFDGLAADSHIPNANTHRNTLRSRSSVLGEQTTSEQSTPQDRSNSNTPSMPLEPSYNPHEKVPTGIEVYEKYYKEPVNRILIPLFFASIGFAIPITKMFRGDVVWRGVIYAILMMFGKMVTGLWLVRFSLPSTTTLLSILGRPFSWALISCTSPKSEDKKLKKAKEKDSRPRRQSAVRTEQSDQNADSRNSAEHRGNPQNPNCNGPVSETEPQTTSSNPSSTMSLPPKPKSLYPPFILGLAMVARGEVGYLIASLAESQGMFSSGSDEDVSEIYLIDLSVVTPCWDDMAAPDTAAFPNYNVDLSHVEDPNERRRLALARIDDAPFGWRHARAVVVAGVGFFTDSYDIFAINLCSSMLGVVFWEHATNRPGKIPYSSDTAIKISTSAGTVIGQLFFGWLADIVGRKRMYGIELIIIILATLAQCLSSNSPAVSITGLLVFWRTVMGIGIGGDYPLSSIITSEFANTKHRGAMMGAVFAMQGFGQFAAAIVALIVTVGFRGSLESAASVSKCSGVCQLAVDKIDLLKADEDVEAYILGKHEGHPDEVKRVAVLQSANIRLVTPKASWSDFRSHFTTWKHGKVLLGTAGSWFFLDVAFYGLGLNNSIILTAIGWNGGSTVYEYFYRNAVGNLILICAGAIPGYWVTVATVDRLGRKPIQITGFVILTIIFIVIGFAYEPLKKSDNGLLALYVVAQFFFNFGPNATTFIVPGECFPTRYRSTSHGISAASGKIGAIIAQCVFGPLAHRGAKGGVNSSDTPWLNHVMQIFALFMLCGCLTSLLIPETKRLTLEYLSGEEPTPTPTVTASGQEQGPKRDRT</sequence>
<reference evidence="1" key="1">
    <citation type="submission" date="2018-02" db="EMBL/GenBank/DDBJ databases">
        <title>The genomes of Aspergillus section Nigri reveals drivers in fungal speciation.</title>
        <authorList>
            <consortium name="DOE Joint Genome Institute"/>
            <person name="Vesth T.C."/>
            <person name="Nybo J."/>
            <person name="Theobald S."/>
            <person name="Brandl J."/>
            <person name="Frisvad J.C."/>
            <person name="Nielsen K.F."/>
            <person name="Lyhne E.K."/>
            <person name="Kogle M.E."/>
            <person name="Kuo A."/>
            <person name="Riley R."/>
            <person name="Clum A."/>
            <person name="Nolan M."/>
            <person name="Lipzen A."/>
            <person name="Salamov A."/>
            <person name="Henrissat B."/>
            <person name="Wiebenga A."/>
            <person name="De vries R.P."/>
            <person name="Grigoriev I.V."/>
            <person name="Mortensen U.H."/>
            <person name="Andersen M.R."/>
            <person name="Baker S.E."/>
        </authorList>
    </citation>
    <scope>NUCLEOTIDE SEQUENCE</scope>
    <source>
        <strain evidence="1">CBS 115574</strain>
    </source>
</reference>
<protein>
    <submittedName>
        <fullName evidence="1">Phosphate:H+ symporter</fullName>
    </submittedName>
</protein>
<gene>
    <name evidence="1" type="ORF">BO79DRAFT_155481</name>
</gene>
<evidence type="ECO:0000313" key="1">
    <source>
        <dbReference type="EMBL" id="RAK85620.1"/>
    </source>
</evidence>
<keyword evidence="2" id="KW-1185">Reference proteome</keyword>
<proteinExistence type="predicted"/>
<name>A0ACD1I5X0_9EURO</name>